<evidence type="ECO:0000256" key="5">
    <source>
        <dbReference type="ARBA" id="ARBA00022729"/>
    </source>
</evidence>
<dbReference type="GO" id="GO:0005604">
    <property type="term" value="C:basement membrane"/>
    <property type="evidence" value="ECO:0007669"/>
    <property type="project" value="UniProtKB-SubCell"/>
</dbReference>
<evidence type="ECO:0000259" key="17">
    <source>
        <dbReference type="PROSITE" id="PS51220"/>
    </source>
</evidence>
<comment type="caution">
    <text evidence="12">Lacks conserved residue(s) required for the propagation of feature annotation.</text>
</comment>
<dbReference type="Pfam" id="PF07474">
    <property type="entry name" value="G2F"/>
    <property type="match status" value="1"/>
</dbReference>
<dbReference type="InterPro" id="IPR000033">
    <property type="entry name" value="LDLR_classB_rpt"/>
</dbReference>
<evidence type="ECO:0000256" key="7">
    <source>
        <dbReference type="ARBA" id="ARBA00022837"/>
    </source>
</evidence>
<evidence type="ECO:0000256" key="8">
    <source>
        <dbReference type="ARBA" id="ARBA00022869"/>
    </source>
</evidence>
<dbReference type="CDD" id="cd00054">
    <property type="entry name" value="EGF_CA"/>
    <property type="match status" value="1"/>
</dbReference>
<dbReference type="InterPro" id="IPR000742">
    <property type="entry name" value="EGF"/>
</dbReference>
<evidence type="ECO:0000256" key="6">
    <source>
        <dbReference type="ARBA" id="ARBA00022737"/>
    </source>
</evidence>
<dbReference type="Gene3D" id="2.40.155.10">
    <property type="entry name" value="Green fluorescent protein"/>
    <property type="match status" value="1"/>
</dbReference>
<dbReference type="GO" id="GO:0005509">
    <property type="term" value="F:calcium ion binding"/>
    <property type="evidence" value="ECO:0007669"/>
    <property type="project" value="InterPro"/>
</dbReference>
<dbReference type="PROSITE" id="PS51257">
    <property type="entry name" value="PROKAR_LIPOPROTEIN"/>
    <property type="match status" value="1"/>
</dbReference>
<evidence type="ECO:0000313" key="19">
    <source>
        <dbReference type="RefSeq" id="XP_023943283.2"/>
    </source>
</evidence>
<evidence type="ECO:0000256" key="14">
    <source>
        <dbReference type="SAM" id="SignalP"/>
    </source>
</evidence>
<gene>
    <name evidence="19" type="primary">LOC112049571</name>
</gene>
<evidence type="ECO:0000256" key="2">
    <source>
        <dbReference type="ARBA" id="ARBA00022525"/>
    </source>
</evidence>
<keyword evidence="9" id="KW-0130">Cell adhesion</keyword>
<evidence type="ECO:0000256" key="3">
    <source>
        <dbReference type="ARBA" id="ARBA00022530"/>
    </source>
</evidence>
<dbReference type="RefSeq" id="XP_023943283.2">
    <property type="nucleotide sequence ID" value="XM_024087515.2"/>
</dbReference>
<dbReference type="InterPro" id="IPR003886">
    <property type="entry name" value="NIDO_dom"/>
</dbReference>
<evidence type="ECO:0000259" key="15">
    <source>
        <dbReference type="PROSITE" id="PS50026"/>
    </source>
</evidence>
<keyword evidence="11" id="KW-0325">Glycoprotein</keyword>
<reference evidence="19" key="1">
    <citation type="submission" date="2025-08" db="UniProtKB">
        <authorList>
            <consortium name="RefSeq"/>
        </authorList>
    </citation>
    <scope>IDENTIFICATION</scope>
</reference>
<feature type="chain" id="PRO_5047118433" evidence="14">
    <location>
        <begin position="22"/>
        <end position="1339"/>
    </location>
</feature>
<dbReference type="SMART" id="SM00682">
    <property type="entry name" value="G2F"/>
    <property type="match status" value="1"/>
</dbReference>
<feature type="signal peptide" evidence="14">
    <location>
        <begin position="1"/>
        <end position="21"/>
    </location>
</feature>
<evidence type="ECO:0000256" key="11">
    <source>
        <dbReference type="ARBA" id="ARBA00023180"/>
    </source>
</evidence>
<dbReference type="PROSITE" id="PS01187">
    <property type="entry name" value="EGF_CA"/>
    <property type="match status" value="1"/>
</dbReference>
<dbReference type="OrthoDB" id="6375837at2759"/>
<evidence type="ECO:0000256" key="9">
    <source>
        <dbReference type="ARBA" id="ARBA00022889"/>
    </source>
</evidence>
<feature type="domain" description="EGF-like" evidence="15">
    <location>
        <begin position="579"/>
        <end position="619"/>
    </location>
</feature>
<proteinExistence type="predicted"/>
<dbReference type="Gene3D" id="2.10.25.10">
    <property type="entry name" value="Laminin"/>
    <property type="match status" value="8"/>
</dbReference>
<dbReference type="SUPFAM" id="SSF63825">
    <property type="entry name" value="YWTD domain"/>
    <property type="match status" value="1"/>
</dbReference>
<dbReference type="InterPro" id="IPR001881">
    <property type="entry name" value="EGF-like_Ca-bd_dom"/>
</dbReference>
<dbReference type="PROSITE" id="PS51120">
    <property type="entry name" value="LDLRB"/>
    <property type="match status" value="3"/>
</dbReference>
<protein>
    <submittedName>
        <fullName evidence="19">Nidogen</fullName>
    </submittedName>
</protein>
<keyword evidence="6" id="KW-0677">Repeat</keyword>
<feature type="domain" description="EGF-like" evidence="15">
    <location>
        <begin position="534"/>
        <end position="572"/>
    </location>
</feature>
<dbReference type="PROSITE" id="PS01186">
    <property type="entry name" value="EGF_2"/>
    <property type="match status" value="6"/>
</dbReference>
<keyword evidence="10 12" id="KW-1015">Disulfide bond</keyword>
<name>A0A6J1NE79_BICAN</name>
<organism evidence="18 19">
    <name type="scientific">Bicyclus anynana</name>
    <name type="common">Squinting bush brown butterfly</name>
    <dbReference type="NCBI Taxonomy" id="110368"/>
    <lineage>
        <taxon>Eukaryota</taxon>
        <taxon>Metazoa</taxon>
        <taxon>Ecdysozoa</taxon>
        <taxon>Arthropoda</taxon>
        <taxon>Hexapoda</taxon>
        <taxon>Insecta</taxon>
        <taxon>Pterygota</taxon>
        <taxon>Neoptera</taxon>
        <taxon>Endopterygota</taxon>
        <taxon>Lepidoptera</taxon>
        <taxon>Glossata</taxon>
        <taxon>Ditrysia</taxon>
        <taxon>Papilionoidea</taxon>
        <taxon>Nymphalidae</taxon>
        <taxon>Satyrinae</taxon>
        <taxon>Satyrini</taxon>
        <taxon>Mycalesina</taxon>
        <taxon>Bicyclus</taxon>
    </lineage>
</organism>
<dbReference type="SMART" id="SM00135">
    <property type="entry name" value="LY"/>
    <property type="match status" value="5"/>
</dbReference>
<dbReference type="PROSITE" id="PS50993">
    <property type="entry name" value="NIDOGEN_G2"/>
    <property type="match status" value="1"/>
</dbReference>
<dbReference type="SUPFAM" id="SSF57184">
    <property type="entry name" value="Growth factor receptor domain"/>
    <property type="match status" value="2"/>
</dbReference>
<dbReference type="Pfam" id="PF12947">
    <property type="entry name" value="EGF_3"/>
    <property type="match status" value="3"/>
</dbReference>
<dbReference type="PANTHER" id="PTHR24050">
    <property type="entry name" value="PA14 DOMAIN-CONTAINING PROTEIN"/>
    <property type="match status" value="1"/>
</dbReference>
<feature type="disulfide bond" evidence="12">
    <location>
        <begin position="924"/>
        <end position="941"/>
    </location>
</feature>
<evidence type="ECO:0000256" key="10">
    <source>
        <dbReference type="ARBA" id="ARBA00023157"/>
    </source>
</evidence>
<dbReference type="InterPro" id="IPR000152">
    <property type="entry name" value="EGF-type_Asp/Asn_hydroxyl_site"/>
</dbReference>
<evidence type="ECO:0000256" key="12">
    <source>
        <dbReference type="PROSITE-ProRule" id="PRU00076"/>
    </source>
</evidence>
<feature type="disulfide bond" evidence="12">
    <location>
        <begin position="881"/>
        <end position="898"/>
    </location>
</feature>
<feature type="repeat" description="LDL-receptor class B" evidence="13">
    <location>
        <begin position="1175"/>
        <end position="1220"/>
    </location>
</feature>
<keyword evidence="2" id="KW-0964">Secreted</keyword>
<dbReference type="SMART" id="SM00179">
    <property type="entry name" value="EGF_CA"/>
    <property type="match status" value="4"/>
</dbReference>
<feature type="domain" description="Nidogen G2 beta-barrel" evidence="16">
    <location>
        <begin position="316"/>
        <end position="539"/>
    </location>
</feature>
<keyword evidence="5 14" id="KW-0732">Signal</keyword>
<feature type="domain" description="EGF-like" evidence="15">
    <location>
        <begin position="620"/>
        <end position="659"/>
    </location>
</feature>
<evidence type="ECO:0000259" key="16">
    <source>
        <dbReference type="PROSITE" id="PS50993"/>
    </source>
</evidence>
<feature type="domain" description="NIDO" evidence="17">
    <location>
        <begin position="96"/>
        <end position="249"/>
    </location>
</feature>
<keyword evidence="8" id="KW-0084">Basement membrane</keyword>
<dbReference type="Pfam" id="PF00058">
    <property type="entry name" value="Ldl_recept_b"/>
    <property type="match status" value="2"/>
</dbReference>
<dbReference type="InterPro" id="IPR009030">
    <property type="entry name" value="Growth_fac_rcpt_cys_sf"/>
</dbReference>
<dbReference type="PANTHER" id="PTHR24050:SF28">
    <property type="entry name" value="UROMODULIN-LIKE"/>
    <property type="match status" value="1"/>
</dbReference>
<feature type="domain" description="EGF-like" evidence="15">
    <location>
        <begin position="915"/>
        <end position="956"/>
    </location>
</feature>
<feature type="repeat" description="LDL-receptor class B" evidence="13">
    <location>
        <begin position="1131"/>
        <end position="1174"/>
    </location>
</feature>
<dbReference type="SMART" id="SM00539">
    <property type="entry name" value="NIDO"/>
    <property type="match status" value="1"/>
</dbReference>
<dbReference type="InterPro" id="IPR006605">
    <property type="entry name" value="G2_nidogen/fibulin_G2F"/>
</dbReference>
<feature type="domain" description="EGF-like" evidence="15">
    <location>
        <begin position="997"/>
        <end position="1036"/>
    </location>
</feature>
<keyword evidence="4 12" id="KW-0245">EGF-like domain</keyword>
<dbReference type="KEGG" id="bany:112049571"/>
<dbReference type="InterPro" id="IPR011042">
    <property type="entry name" value="6-blade_b-propeller_TolB-like"/>
</dbReference>
<keyword evidence="7" id="KW-0106">Calcium</keyword>
<comment type="subcellular location">
    <subcellularLocation>
        <location evidence="1">Secreted</location>
        <location evidence="1">Extracellular space</location>
        <location evidence="1">Extracellular matrix</location>
        <location evidence="1">Basement membrane</location>
    </subcellularLocation>
</comment>
<evidence type="ECO:0000256" key="1">
    <source>
        <dbReference type="ARBA" id="ARBA00004302"/>
    </source>
</evidence>
<evidence type="ECO:0000313" key="18">
    <source>
        <dbReference type="Proteomes" id="UP001652582"/>
    </source>
</evidence>
<dbReference type="InterPro" id="IPR018097">
    <property type="entry name" value="EGF_Ca-bd_CS"/>
</dbReference>
<dbReference type="Pfam" id="PF06119">
    <property type="entry name" value="NIDO"/>
    <property type="match status" value="1"/>
</dbReference>
<dbReference type="InterPro" id="IPR052235">
    <property type="entry name" value="Nephronectin_domain"/>
</dbReference>
<feature type="repeat" description="LDL-receptor class B" evidence="13">
    <location>
        <begin position="1088"/>
        <end position="1130"/>
    </location>
</feature>
<sequence>MGRVAMWTGGAVLLLLSGCVAVTRDQFYPHGQGVDQRLPRGAEVSSPEIPLKVPIVFFGETYESIYVNNYGVLSFRSDIPTFLNAEFPLPYPSIAAFYTNVDTSESGAVYFRETNESYVLRKAEESIQNNFHEYYDFKPISVFIASWVEVTYSYKQQQWYDKKNTFQVAVISNGTESFVEILYPEREIQWIQRETPPGELPDAKAQAGFVAEDGRLFTLRGSGSHQIRNIVSWSNTHEPGKYVFRVGNIPREGLIAVPDQYDQYEVEVEEESKTCAQSGPSVCHLQARCVDYQAGICCQCNEGFYGNGKTCIKNDLPIRVHGKLNGVINNESLNDVDIQAYVVVADGRSYTALSQAPSSLGGSLQLLNVLGGVPGWLFAKPSGSAKNGYQLTGGVFNHTAQIYFPETNDRITITQEYIGQDVFDQIALDTDIRGTLPRISPGSRLEILEYEEQYTIIEPGQLNSASDRTFSDRTTGQKYVQRVTQTFAYNPCKFAPPSEDPPMTLKVFKNYLGYEPRENIIRYGTSNKIRDIGREDPCIAGNEECSPHSTCVAQGDTFTCVCQSGYTSIYYGKVSMCVDIDECEAGTHNCDTNADCYNHDGTFECKCKSGYEGNGVSCNQVSRCRNKVCDPNAQCIDNPAEEAICLCNPGFTGDGQRCYDNACSNCSPYAYCGSADGSNNLRCQCNPGFVGDGYTCIYVYSTTETFIDTTTVADVTEPYDILPLQSTTPIPTENEYNEDYVLPNCNAYGCQCPPGYSSFKHRDNDLCRIDNYNGDNNEEKKDNSITCDSDTDCPPNAICSFSPESYLSNDQGQGQCVCPEGYEGDAYECIERTGPSCACGPSAHCIDTATGELLCVCDFGYQGDGYVCRPVTFGCTNNSDCENNAECQPDPNTGDYTCRCIEGYIKDQSDACVPDAQLCSGAKCVEHATCLYDETIQVSYCQCDDGYEGMGIEKCEPRQLTCEVTHECGVNAACVLKNDSYACSCLEGYIGDGYTCTPDCRTNINLCDIHATCVKTMDAYECQCNNGYHGSGDYCDLVSREAGNFLVTSEGASVYRVPFTVSPRDFVTPLNSAVYQIAVAIDVDCLAGNVYWGDVGANSIKRTSYDGSGFEEFLSNGVQSPEGLAVDWEARNIFWTDSKKLTIEVINIDTKVRKVLFNRDGILNPRGIAVHPGIGKIFWSDWNRLGPKIEWANMDGTQRGVFLNQLDVQLPNSLAIDWARDRLCYSDAGLHAIKCVGIHSMERVTIAENCSYPFGLAINGDTFYWTDWKTRKIEYINQSTQVKGQVPVAIASRRLYGVAVAPDRCPDQRNVCEIRNGNCASDQICLPNGQGSRTCVYGD</sequence>
<dbReference type="SUPFAM" id="SSF54511">
    <property type="entry name" value="GFP-like"/>
    <property type="match status" value="1"/>
</dbReference>
<accession>A0A6J1NE79</accession>
<dbReference type="Proteomes" id="UP001652582">
    <property type="component" value="Chromosome 9"/>
</dbReference>
<keyword evidence="18" id="KW-1185">Reference proteome</keyword>
<evidence type="ECO:0000256" key="4">
    <source>
        <dbReference type="ARBA" id="ARBA00022536"/>
    </source>
</evidence>
<dbReference type="SMART" id="SM00181">
    <property type="entry name" value="EGF"/>
    <property type="match status" value="10"/>
</dbReference>
<dbReference type="InterPro" id="IPR009017">
    <property type="entry name" value="GFP"/>
</dbReference>
<dbReference type="GeneID" id="112049571"/>
<dbReference type="Gene3D" id="2.120.10.30">
    <property type="entry name" value="TolB, C-terminal domain"/>
    <property type="match status" value="1"/>
</dbReference>
<dbReference type="PROSITE" id="PS51220">
    <property type="entry name" value="NIDO"/>
    <property type="match status" value="1"/>
</dbReference>
<dbReference type="PROSITE" id="PS00010">
    <property type="entry name" value="ASX_HYDROXYL"/>
    <property type="match status" value="1"/>
</dbReference>
<evidence type="ECO:0000256" key="13">
    <source>
        <dbReference type="PROSITE-ProRule" id="PRU00461"/>
    </source>
</evidence>
<feature type="domain" description="EGF-like" evidence="15">
    <location>
        <begin position="871"/>
        <end position="910"/>
    </location>
</feature>
<dbReference type="InterPro" id="IPR024731">
    <property type="entry name" value="NELL2-like_EGF"/>
</dbReference>
<keyword evidence="3" id="KW-0272">Extracellular matrix</keyword>
<dbReference type="PROSITE" id="PS50026">
    <property type="entry name" value="EGF_3"/>
    <property type="match status" value="6"/>
</dbReference>
<dbReference type="GO" id="GO:0007160">
    <property type="term" value="P:cell-matrix adhesion"/>
    <property type="evidence" value="ECO:0007669"/>
    <property type="project" value="InterPro"/>
</dbReference>